<feature type="compositionally biased region" description="Basic and acidic residues" evidence="2">
    <location>
        <begin position="1392"/>
        <end position="1414"/>
    </location>
</feature>
<dbReference type="SMART" id="SM00443">
    <property type="entry name" value="G_patch"/>
    <property type="match status" value="1"/>
</dbReference>
<keyword evidence="1" id="KW-0694">RNA-binding</keyword>
<feature type="compositionally biased region" description="Basic residues" evidence="2">
    <location>
        <begin position="1436"/>
        <end position="1450"/>
    </location>
</feature>
<feature type="compositionally biased region" description="Polar residues" evidence="2">
    <location>
        <begin position="991"/>
        <end position="1005"/>
    </location>
</feature>
<feature type="domain" description="DRBM" evidence="3">
    <location>
        <begin position="3478"/>
        <end position="3548"/>
    </location>
</feature>
<feature type="compositionally biased region" description="Basic and acidic residues" evidence="2">
    <location>
        <begin position="1538"/>
        <end position="1568"/>
    </location>
</feature>
<feature type="compositionally biased region" description="Acidic residues" evidence="2">
    <location>
        <begin position="1057"/>
        <end position="1077"/>
    </location>
</feature>
<feature type="compositionally biased region" description="Basic and acidic residues" evidence="2">
    <location>
        <begin position="2708"/>
        <end position="2722"/>
    </location>
</feature>
<evidence type="ECO:0000313" key="6">
    <source>
        <dbReference type="Proteomes" id="UP000694408"/>
    </source>
</evidence>
<feature type="compositionally biased region" description="Basic residues" evidence="2">
    <location>
        <begin position="3022"/>
        <end position="3036"/>
    </location>
</feature>
<feature type="compositionally biased region" description="Basic and acidic residues" evidence="2">
    <location>
        <begin position="2594"/>
        <end position="2607"/>
    </location>
</feature>
<feature type="compositionally biased region" description="Basic residues" evidence="2">
    <location>
        <begin position="1247"/>
        <end position="1256"/>
    </location>
</feature>
<feature type="compositionally biased region" description="Low complexity" evidence="2">
    <location>
        <begin position="44"/>
        <end position="58"/>
    </location>
</feature>
<dbReference type="PROSITE" id="PS50174">
    <property type="entry name" value="G_PATCH"/>
    <property type="match status" value="1"/>
</dbReference>
<feature type="compositionally biased region" description="Basic and acidic residues" evidence="2">
    <location>
        <begin position="2536"/>
        <end position="2559"/>
    </location>
</feature>
<feature type="compositionally biased region" description="Basic residues" evidence="2">
    <location>
        <begin position="1526"/>
        <end position="1537"/>
    </location>
</feature>
<feature type="region of interest" description="Disordered" evidence="2">
    <location>
        <begin position="982"/>
        <end position="1851"/>
    </location>
</feature>
<feature type="compositionally biased region" description="Polar residues" evidence="2">
    <location>
        <begin position="91"/>
        <end position="101"/>
    </location>
</feature>
<feature type="region of interest" description="Disordered" evidence="2">
    <location>
        <begin position="2193"/>
        <end position="2283"/>
    </location>
</feature>
<feature type="compositionally biased region" description="Basic and acidic residues" evidence="2">
    <location>
        <begin position="1025"/>
        <end position="1037"/>
    </location>
</feature>
<dbReference type="SUPFAM" id="SSF54768">
    <property type="entry name" value="dsRNA-binding domain-like"/>
    <property type="match status" value="1"/>
</dbReference>
<protein>
    <recommendedName>
        <fullName evidence="7">SON protein</fullName>
    </recommendedName>
</protein>
<feature type="compositionally biased region" description="Basic and acidic residues" evidence="2">
    <location>
        <begin position="1509"/>
        <end position="1525"/>
    </location>
</feature>
<feature type="compositionally biased region" description="Basic and acidic residues" evidence="2">
    <location>
        <begin position="1311"/>
        <end position="1327"/>
    </location>
</feature>
<dbReference type="Proteomes" id="UP000694408">
    <property type="component" value="Unplaced"/>
</dbReference>
<feature type="compositionally biased region" description="Basic and acidic residues" evidence="2">
    <location>
        <begin position="2401"/>
        <end position="2415"/>
    </location>
</feature>
<feature type="compositionally biased region" description="Basic and acidic residues" evidence="2">
    <location>
        <begin position="2653"/>
        <end position="2667"/>
    </location>
</feature>
<dbReference type="PANTHER" id="PTHR46528">
    <property type="entry name" value="PROTEIN SON"/>
    <property type="match status" value="1"/>
</dbReference>
<evidence type="ECO:0000256" key="2">
    <source>
        <dbReference type="SAM" id="MobiDB-lite"/>
    </source>
</evidence>
<feature type="compositionally biased region" description="Basic residues" evidence="2">
    <location>
        <begin position="2939"/>
        <end position="2949"/>
    </location>
</feature>
<feature type="compositionally biased region" description="Basic and acidic residues" evidence="2">
    <location>
        <begin position="1105"/>
        <end position="1130"/>
    </location>
</feature>
<feature type="compositionally biased region" description="Basic and acidic residues" evidence="2">
    <location>
        <begin position="2738"/>
        <end position="2751"/>
    </location>
</feature>
<feature type="compositionally biased region" description="Basic residues" evidence="2">
    <location>
        <begin position="1301"/>
        <end position="1310"/>
    </location>
</feature>
<feature type="compositionally biased region" description="Basic and acidic residues" evidence="2">
    <location>
        <begin position="1338"/>
        <end position="1354"/>
    </location>
</feature>
<feature type="region of interest" description="Disordered" evidence="2">
    <location>
        <begin position="80"/>
        <end position="171"/>
    </location>
</feature>
<feature type="region of interest" description="Disordered" evidence="2">
    <location>
        <begin position="21"/>
        <end position="60"/>
    </location>
</feature>
<dbReference type="Ensembl" id="ENSJHYT00000005940.1">
    <property type="protein sequence ID" value="ENSJHYP00000004826.1"/>
    <property type="gene ID" value="ENSJHYG00000003972.1"/>
</dbReference>
<feature type="compositionally biased region" description="Basic residues" evidence="2">
    <location>
        <begin position="1131"/>
        <end position="1186"/>
    </location>
</feature>
<feature type="compositionally biased region" description="Basic residues" evidence="2">
    <location>
        <begin position="1355"/>
        <end position="1364"/>
    </location>
</feature>
<dbReference type="Gene3D" id="3.30.160.20">
    <property type="match status" value="1"/>
</dbReference>
<feature type="compositionally biased region" description="Basic and acidic residues" evidence="2">
    <location>
        <begin position="1257"/>
        <end position="1273"/>
    </location>
</feature>
<feature type="compositionally biased region" description="Basic residues" evidence="2">
    <location>
        <begin position="2999"/>
        <end position="3013"/>
    </location>
</feature>
<feature type="region of interest" description="Disordered" evidence="2">
    <location>
        <begin position="2438"/>
        <end position="3158"/>
    </location>
</feature>
<feature type="compositionally biased region" description="Basic and acidic residues" evidence="2">
    <location>
        <begin position="1207"/>
        <end position="1222"/>
    </location>
</feature>
<dbReference type="InterPro" id="IPR014720">
    <property type="entry name" value="dsRBD_dom"/>
</dbReference>
<feature type="compositionally biased region" description="Basic residues" evidence="2">
    <location>
        <begin position="1274"/>
        <end position="1283"/>
    </location>
</feature>
<dbReference type="InterPro" id="IPR032922">
    <property type="entry name" value="SON"/>
</dbReference>
<feature type="compositionally biased region" description="Basic and acidic residues" evidence="2">
    <location>
        <begin position="610"/>
        <end position="631"/>
    </location>
</feature>
<feature type="compositionally biased region" description="Basic residues" evidence="2">
    <location>
        <begin position="2911"/>
        <end position="2923"/>
    </location>
</feature>
<feature type="compositionally biased region" description="Basic residues" evidence="2">
    <location>
        <begin position="111"/>
        <end position="140"/>
    </location>
</feature>
<dbReference type="Pfam" id="PF01585">
    <property type="entry name" value="G-patch"/>
    <property type="match status" value="1"/>
</dbReference>
<evidence type="ECO:0000313" key="5">
    <source>
        <dbReference type="Ensembl" id="ENSJHYP00000004826.1"/>
    </source>
</evidence>
<feature type="compositionally biased region" description="Basic residues" evidence="2">
    <location>
        <begin position="1471"/>
        <end position="1480"/>
    </location>
</feature>
<accession>A0A8C5IJX3</accession>
<evidence type="ECO:0008006" key="7">
    <source>
        <dbReference type="Google" id="ProtNLM"/>
    </source>
</evidence>
<dbReference type="PROSITE" id="PS50137">
    <property type="entry name" value="DS_RBD"/>
    <property type="match status" value="1"/>
</dbReference>
<feature type="compositionally biased region" description="Basic and acidic residues" evidence="2">
    <location>
        <begin position="1723"/>
        <end position="1738"/>
    </location>
</feature>
<dbReference type="Pfam" id="PF00035">
    <property type="entry name" value="dsrm"/>
    <property type="match status" value="1"/>
</dbReference>
<feature type="compositionally biased region" description="Basic residues" evidence="2">
    <location>
        <begin position="2969"/>
        <end position="2979"/>
    </location>
</feature>
<feature type="compositionally biased region" description="Basic and acidic residues" evidence="2">
    <location>
        <begin position="2881"/>
        <end position="2907"/>
    </location>
</feature>
<dbReference type="FunFam" id="3.30.160.20:FF:000053">
    <property type="entry name" value="protein SON isoform X1"/>
    <property type="match status" value="1"/>
</dbReference>
<reference evidence="5" key="1">
    <citation type="submission" date="2025-08" db="UniProtKB">
        <authorList>
            <consortium name="Ensembl"/>
        </authorList>
    </citation>
    <scope>IDENTIFICATION</scope>
</reference>
<feature type="compositionally biased region" description="Basic and acidic residues" evidence="2">
    <location>
        <begin position="2683"/>
        <end position="2700"/>
    </location>
</feature>
<feature type="compositionally biased region" description="Acidic residues" evidence="2">
    <location>
        <begin position="2845"/>
        <end position="2858"/>
    </location>
</feature>
<proteinExistence type="predicted"/>
<dbReference type="SMART" id="SM00358">
    <property type="entry name" value="DSRM"/>
    <property type="match status" value="1"/>
</dbReference>
<keyword evidence="6" id="KW-1185">Reference proteome</keyword>
<feature type="region of interest" description="Disordered" evidence="2">
    <location>
        <begin position="600"/>
        <end position="649"/>
    </location>
</feature>
<feature type="compositionally biased region" description="Basic and acidic residues" evidence="2">
    <location>
        <begin position="2623"/>
        <end position="2637"/>
    </location>
</feature>
<organism evidence="5 6">
    <name type="scientific">Junco hyemalis</name>
    <name type="common">Dark-eyed junco</name>
    <dbReference type="NCBI Taxonomy" id="40217"/>
    <lineage>
        <taxon>Eukaryota</taxon>
        <taxon>Metazoa</taxon>
        <taxon>Chordata</taxon>
        <taxon>Craniata</taxon>
        <taxon>Vertebrata</taxon>
        <taxon>Euteleostomi</taxon>
        <taxon>Archelosauria</taxon>
        <taxon>Archosauria</taxon>
        <taxon>Dinosauria</taxon>
        <taxon>Saurischia</taxon>
        <taxon>Theropoda</taxon>
        <taxon>Coelurosauria</taxon>
        <taxon>Aves</taxon>
        <taxon>Neognathae</taxon>
        <taxon>Neoaves</taxon>
        <taxon>Telluraves</taxon>
        <taxon>Australaves</taxon>
        <taxon>Passeriformes</taxon>
        <taxon>Passerellidae</taxon>
        <taxon>Junco</taxon>
    </lineage>
</organism>
<evidence type="ECO:0000256" key="1">
    <source>
        <dbReference type="PROSITE-ProRule" id="PRU00266"/>
    </source>
</evidence>
<feature type="compositionally biased region" description="Basic and acidic residues" evidence="2">
    <location>
        <begin position="1230"/>
        <end position="1246"/>
    </location>
</feature>
<feature type="compositionally biased region" description="Low complexity" evidence="2">
    <location>
        <begin position="2340"/>
        <end position="2350"/>
    </location>
</feature>
<feature type="compositionally biased region" description="Polar residues" evidence="2">
    <location>
        <begin position="2273"/>
        <end position="2283"/>
    </location>
</feature>
<feature type="compositionally biased region" description="Basic and acidic residues" evidence="2">
    <location>
        <begin position="1284"/>
        <end position="1300"/>
    </location>
</feature>
<feature type="compositionally biased region" description="Basic and acidic residues" evidence="2">
    <location>
        <begin position="2987"/>
        <end position="2998"/>
    </location>
</feature>
<feature type="compositionally biased region" description="Basic residues" evidence="2">
    <location>
        <begin position="3044"/>
        <end position="3086"/>
    </location>
</feature>
<feature type="compositionally biased region" description="Basic and acidic residues" evidence="2">
    <location>
        <begin position="1078"/>
        <end position="1095"/>
    </location>
</feature>
<feature type="compositionally biased region" description="Basic and acidic residues" evidence="2">
    <location>
        <begin position="1365"/>
        <end position="1381"/>
    </location>
</feature>
<feature type="compositionally biased region" description="Low complexity" evidence="2">
    <location>
        <begin position="1682"/>
        <end position="1703"/>
    </location>
</feature>
<dbReference type="GO" id="GO:0051726">
    <property type="term" value="P:regulation of cell cycle"/>
    <property type="evidence" value="ECO:0007669"/>
    <property type="project" value="InterPro"/>
</dbReference>
<feature type="compositionally biased region" description="Basic and acidic residues" evidence="2">
    <location>
        <begin position="1647"/>
        <end position="1657"/>
    </location>
</feature>
<feature type="compositionally biased region" description="Basic and acidic residues" evidence="2">
    <location>
        <begin position="1451"/>
        <end position="1470"/>
    </location>
</feature>
<evidence type="ECO:0000259" key="3">
    <source>
        <dbReference type="PROSITE" id="PS50137"/>
    </source>
</evidence>
<feature type="compositionally biased region" description="Basic and acidic residues" evidence="2">
    <location>
        <begin position="1187"/>
        <end position="1196"/>
    </location>
</feature>
<feature type="compositionally biased region" description="Polar residues" evidence="2">
    <location>
        <begin position="1658"/>
        <end position="1679"/>
    </location>
</feature>
<feature type="compositionally biased region" description="Basic and acidic residues" evidence="2">
    <location>
        <begin position="3196"/>
        <end position="3210"/>
    </location>
</feature>
<feature type="compositionally biased region" description="Basic residues" evidence="2">
    <location>
        <begin position="3094"/>
        <end position="3146"/>
    </location>
</feature>
<dbReference type="InterPro" id="IPR000467">
    <property type="entry name" value="G_patch_dom"/>
</dbReference>
<sequence>MATNIEQILRSFVVSKFREIQEEQQQQHGGANVEGQPNGDTIPAEQAGPSEASGAAGSCQSEQIVQKIEEVLSGALGTELQCNPDVDKNTVKNSTQSTKRSSTGEDEIPRKKAKKNKKHKSKKKKKKKKKRKKEKKHKKQPKESKLSARPGEPAGVQPAPPLVPEQSSSQVNVQQGVFAEANLAGHVQPELCSKPAEGLDNQALGLVSHSVTDSQQSAENLGSGEGTLCAANPPFNLESIQSNIPENTSIAQTRICTSEEQIQQSRENIYPVAINASVVDTGNNTWSSIPSGIVNKSEIQKDSVEALGGTEITLKSQGIGEVKASDTAPEPEAMEVLTYSEVSHQSVSHRAAQGLGTASESVSLASGVTTTPTPANWAHPGAVTVAHMAVPGQEVKITETAEKSLHVGNVGSVERPLELGGASRTLEPSLQPSVMSGSLSMTQGSPLEASSVLKAGVPLQHPVTVSAAPPVTHVEISAKTPPGPGAVTKMKDVEPAVGSVKAVETTMEPVVAKDVRAAHENLQGRSVEGTAGSATAVGASGVFLQRGVLAETRSVDRTQASALPAGLTGMNVVAETRGLGATSEPAAVVQTFIPHTAPQVHTAEGFRSPQAKDPEGTSLLRESRPESESHVRGLAPSLSLQKENTQGPGGVLRPVAGVEAKPFTTASMSLQVEGVKASEEAVHCGTVASPGLPALERTPEPVVACESVEPVREAEASAGVVPWQATAEREALHASQTQSSIIAQSQMMAHTEPSHTEVLRNRRDSEHVPEADTRSREAVLETVQTSETGSKSIQEQRVGHSAAVLESLPRVEENTRASGVLTDMQTQGSTVEHEIAARRTSTQGNELSEIEKAKYLEPASEAGEMSWLERTTESATVEVKGSETGEKLEVPMGDASAAVPEYLHAEKQQDLQVVLEAKPAAEWKSSEEAPEILGVSEIKPSEAVPKPGDVKGQETTLEHEVTAEVQYVEGVQGQQVEDMVIEKEDAEETQTSEPSVAETVLSSSRAAEEKVSAGTPVAETQDLETAPRTDVELKDAEAAAGLEAETKDLEAGPAPETDAEAGPELIEEGQLEDTPEAEDVKEATPEEDSEKRDSETSDVQPDVAARMKETLMRLENVVEKSSHRTSEKKHDSKKQKRSRSKSQSRSRKRKKKSRSRSTSRRLASKRARSRSRNYSVSRKKHSKSRSRSVEKRERRLSSRRSRRRHSRSSDRYRSKSRSAEKRLSRRRRSRSSDRYRSKSRSVEKRQSSRRSRRRRSRSSDRYRSKSRSVEKRLSSRRSGRRRSRSSDRYRSKSRSAEKRLSSRRSGRRRSRSSDRYRSKSRSAEKRLSSRRSGRRRSRSSDRYRSKSRSVEKRLSSRRSGRRRSRSSDRYRSKSRSAEKRLSSWRSRRRHSRSSDRSKSRSRSSEKGGGKEYSWRFRNRSGSSDGSKSRSRSVEKRGRKASVRRSKRQRSKSSDRYKSRSRSVEKRDRKQSSRKSKRQRSKSSDRYKSRSKSVEKKKESSRKSKRRRSKSSERYKSRSRSVEKKRKESSKKSKRKRSKSSDSVKSRSKSVEKKDKSSSAKSSSKHESSELQEAAKGLDEDVPQSSFGSDDKSSNGPTSVALSDGVNGPVLPPSFGSGLSKTSESLEERSSSVEKTADLQHSATSEFDTSKTPDDQELRSTSVEKTQDSELSVTSENGSTEKAAALESSLLPELPYSTSKSRSSSVEKRGDLETSSVAEFHVSASREGESRTAPLKEVEGPELPPALKREMELRSSLLSEGGVSNLSDGHDSQHIPGEHRELSQVLQVPERESSQLADSPGAVEAQRPFLPPEMIRPVIPDGCESGQRQEPSLASDGGHFVSPDGHGSRSSFAAPIEEHPLSVGESFKSPHGNEQRFLSVEKVKTPDVSLTSVCGSVEVSADIISVSSFEVHESRPSVDKALDGPTLPQVLEVDCSRSSEMHESRYLTGKIDGAGSLVMSKSGIPICHDGHKAKYNSFEQAESADLSVASELRCSILPEGYKLTSAAVEKVEIQKPSLSLESGFSVSADGCESVGTPEKLQPPVAAVPSEGGVLLLPDSHEQRPVPAEKAEMLNSSELKHLASPDGYKLRSAYSEEVQEPILVRERRCSVASDGHELASTTSERAEEPSQVCENEYTVGLDGPELTSTPAEKTELRKLYQMPEERCLESIDSQDLQSPSAEETQIQQPALVSENDHAASWVGQELRPSSPEKAEMQEEAVVPEPEVQERSLLPESEYGESPEGQEVAEASPAEKDLQEPSQTPGSECSIFHQGQILQSGPTKSTAVQQPVLVHYAVSPEGQEVQDCSVLSENEYEASPKRRHLGSSPVGKELEEHSEASESESSISSDSQELQPAVAGKTEGQELSLSEGECSMTPEGQELQSSPAERLLAKEPSLTSEHALSPEERESRLERAEEAEGVDSAVAAERDHLFFESQEVSFTSLQKADVRDHSPTPENEHGASPDGQELRFTTVEKVDGLEPLRVNDRASMSPDGSDLNSIPAEKMDHAMPSLLPEGRSVSPDNCSVGPGEETGDLEPSVRSERRDSTSSCQEGHEPRSPMEEEGLESSVTSEHRQSLSPEGHDQKSIADEEMDDLERRSTSPDEHESRSSTGEEAEDLEQPLTTERRCSESSDEHESRSTTGEEAEDAETSLAAERRDSVSSDDRESRSAAGEDVEDGEPSLTAERRHSTSSDDHESRSSADEEAEVVTADRRSVSPDGRESRSTVGEEAEDQEISSTAERRHSTSSDEQESRSTAGEDAEDVEPSSAAEQRDSTSSDEQESRSTAGEEAEDAEPLTAEHRRSASPDGAESRSTTAEEEGEDAEPSLTAEQRESTSSDEHESESSSGEEEGEEAEPSLADEEKQDSVPLEQSEEQDSSFVPESRRSESSEREKSRSKSVDKASDKESPQRSVSRHSKSPAHQKSRSTSVEKTADKESVRRYRRRRSRSTARQRSQSTSVEKTADKESSRRSRRRRSRSAARQRSQSKSVEKAADKESSRRSRSRRSRSSQRRSKRYDTDSRSRRNRSRSATRRRASRSRSSSLSRSRHRRRSRSRSASRRRRSLSRDRRKRSQRNRSRSTERRRRRSDSRERRISLRLRSRSRTPLRQRRSRSRGRRRSSSRSPIRLRRSRSSGRRRYSRSPDRRRSRSSEFSSRSPKRLTDLDKAQLLEIAKANAAAMCAKSGVPLPPSLMPLLSQKKDDKANQKSSRDTLKELTEKCKKIAQSTDDVIVNKPHVSDEEEEERPFYNHPFKLSEPKPIFFNLSTPSIKPAPPPQPKNQVSLSKEFPVSSGSQHRKKEADSVYGEWVPVDKNGKDDGKDDVFPKPAIECVDITTAMNDRAVAQKRLNENSFDLEAMCMLNRAQEQIDAWAQSNSIPGQFTGSTGAQILSSDELTNSGPQAWIRKDQFLRAAPVTGGMGAQLMRKMGWREGEGLGKNKEGSVEPIMVDFKTDRKGLVAVGEKAQKRSGHYVVMKDLSGKHPVSALMEICNKRRWTPPEFVLVDDSGPDHRKHFIFKVRVNGNEYRPTFASLNKKHAKATAATAALQAMGLVPKESMVNTTMFRSASHR</sequence>
<name>A0A8C5IJX3_JUNHY</name>
<feature type="compositionally biased region" description="Basic and acidic residues" evidence="2">
    <location>
        <begin position="2829"/>
        <end position="2842"/>
    </location>
</feature>
<feature type="compositionally biased region" description="Basic and acidic residues" evidence="2">
    <location>
        <begin position="1481"/>
        <end position="1501"/>
    </location>
</feature>
<feature type="region of interest" description="Disordered" evidence="2">
    <location>
        <begin position="752"/>
        <end position="777"/>
    </location>
</feature>
<feature type="region of interest" description="Disordered" evidence="2">
    <location>
        <begin position="2298"/>
        <end position="2419"/>
    </location>
</feature>
<feature type="region of interest" description="Disordered" evidence="2">
    <location>
        <begin position="3266"/>
        <end position="3301"/>
    </location>
</feature>
<reference evidence="5" key="2">
    <citation type="submission" date="2025-09" db="UniProtKB">
        <authorList>
            <consortium name="Ensembl"/>
        </authorList>
    </citation>
    <scope>IDENTIFICATION</scope>
</reference>
<dbReference type="GO" id="GO:0003723">
    <property type="term" value="F:RNA binding"/>
    <property type="evidence" value="ECO:0007669"/>
    <property type="project" value="UniProtKB-UniRule"/>
</dbReference>
<dbReference type="CDD" id="cd19870">
    <property type="entry name" value="DSRM_SON-like"/>
    <property type="match status" value="1"/>
</dbReference>
<feature type="region of interest" description="Disordered" evidence="2">
    <location>
        <begin position="3190"/>
        <end position="3210"/>
    </location>
</feature>
<feature type="compositionally biased region" description="Polar residues" evidence="2">
    <location>
        <begin position="1755"/>
        <end position="1766"/>
    </location>
</feature>
<feature type="compositionally biased region" description="Polar residues" evidence="2">
    <location>
        <begin position="1582"/>
        <end position="1600"/>
    </location>
</feature>
<feature type="domain" description="G-patch" evidence="4">
    <location>
        <begin position="3413"/>
        <end position="3459"/>
    </location>
</feature>
<feature type="compositionally biased region" description="Basic and acidic residues" evidence="2">
    <location>
        <begin position="1623"/>
        <end position="1637"/>
    </location>
</feature>
<feature type="compositionally biased region" description="Basic and acidic residues" evidence="2">
    <location>
        <begin position="2445"/>
        <end position="2460"/>
    </location>
</feature>
<feature type="compositionally biased region" description="Basic and acidic residues" evidence="2">
    <location>
        <begin position="2471"/>
        <end position="2485"/>
    </location>
</feature>
<feature type="compositionally biased region" description="Basic residues" evidence="2">
    <location>
        <begin position="1328"/>
        <end position="1337"/>
    </location>
</feature>
<feature type="compositionally biased region" description="Basic residues" evidence="2">
    <location>
        <begin position="1197"/>
        <end position="1206"/>
    </location>
</feature>
<feature type="region of interest" description="Disordered" evidence="2">
    <location>
        <begin position="420"/>
        <end position="442"/>
    </location>
</feature>
<evidence type="ECO:0000259" key="4">
    <source>
        <dbReference type="PROSITE" id="PS50174"/>
    </source>
</evidence>
<feature type="compositionally biased region" description="Basic and acidic residues" evidence="2">
    <location>
        <begin position="1767"/>
        <end position="1781"/>
    </location>
</feature>
<feature type="compositionally biased region" description="Basic and acidic residues" evidence="2">
    <location>
        <begin position="2570"/>
        <end position="2587"/>
    </location>
</feature>
<feature type="compositionally biased region" description="Polar residues" evidence="2">
    <location>
        <begin position="426"/>
        <end position="442"/>
    </location>
</feature>
<dbReference type="PANTHER" id="PTHR46528:SF1">
    <property type="entry name" value="PROTEIN SON"/>
    <property type="match status" value="1"/>
</dbReference>
<dbReference type="GO" id="GO:0048024">
    <property type="term" value="P:regulation of mRNA splicing, via spliceosome"/>
    <property type="evidence" value="ECO:0007669"/>
    <property type="project" value="TreeGrafter"/>
</dbReference>